<dbReference type="InterPro" id="IPR037120">
    <property type="entry name" value="Haem_peroxidase_sf_animal"/>
</dbReference>
<keyword evidence="2" id="KW-0964">Secreted</keyword>
<dbReference type="GO" id="GO:0020037">
    <property type="term" value="F:heme binding"/>
    <property type="evidence" value="ECO:0007669"/>
    <property type="project" value="InterPro"/>
</dbReference>
<dbReference type="Gene3D" id="1.10.640.10">
    <property type="entry name" value="Haem peroxidase domain superfamily, animal type"/>
    <property type="match status" value="1"/>
</dbReference>
<dbReference type="OrthoDB" id="105077at2"/>
<name>A0A1L3GQ85_9BACT</name>
<dbReference type="GO" id="GO:0005576">
    <property type="term" value="C:extracellular region"/>
    <property type="evidence" value="ECO:0007669"/>
    <property type="project" value="UniProtKB-SubCell"/>
</dbReference>
<dbReference type="GO" id="GO:0006979">
    <property type="term" value="P:response to oxidative stress"/>
    <property type="evidence" value="ECO:0007669"/>
    <property type="project" value="InterPro"/>
</dbReference>
<dbReference type="Pfam" id="PF03098">
    <property type="entry name" value="An_peroxidase"/>
    <property type="match status" value="1"/>
</dbReference>
<dbReference type="CDD" id="cd09822">
    <property type="entry name" value="peroxinectin_like_bacterial"/>
    <property type="match status" value="1"/>
</dbReference>
<proteinExistence type="predicted"/>
<dbReference type="KEGG" id="pef:A7E78_09715"/>
<dbReference type="InterPro" id="IPR010255">
    <property type="entry name" value="Haem_peroxidase_sf"/>
</dbReference>
<dbReference type="PROSITE" id="PS50292">
    <property type="entry name" value="PEROXIDASE_3"/>
    <property type="match status" value="1"/>
</dbReference>
<accession>A0A1L3GQ85</accession>
<keyword evidence="3" id="KW-0325">Glycoprotein</keyword>
<keyword evidence="5" id="KW-1185">Reference proteome</keyword>
<evidence type="ECO:0000313" key="5">
    <source>
        <dbReference type="Proteomes" id="UP000182517"/>
    </source>
</evidence>
<dbReference type="PRINTS" id="PR00457">
    <property type="entry name" value="ANPEROXIDASE"/>
</dbReference>
<dbReference type="STRING" id="1842532.A7E78_09715"/>
<dbReference type="PANTHER" id="PTHR11475:SF4">
    <property type="entry name" value="CHORION PEROXIDASE"/>
    <property type="match status" value="1"/>
</dbReference>
<protein>
    <recommendedName>
        <fullName evidence="6">Peroxidase</fullName>
    </recommendedName>
</protein>
<sequence length="540" mass="60257">MRREIGILLVLGIPLILAALMFSNRAATGTVDYEVRTIDGSDNNLQNREYGSAGVPLLRMADEDYGDWGEIPAGEDRSSPRLISNILAAQGEESILNRAGVSDFFWLWGQFIDHDLDLTPEAYPLESFYIPVPVGDPYFDPYSEGEKYIVMNRAMHDGGATKRSPRQQLNLITAYIDASNVYGSDQERADALRTFEGGKLATSGGGQFLPFNTDGLDNAGGPDPKLFLAGDVRANEQIALTAVHTLFVREHNRLCDEIAVAWPTQTDEQIYQRARKIVGAQLQIITYREFLPLLLGPGALPPYRGYDPDVNPGIANEFSTVAYRFGHSMLSPTLLRVNRADQELIDTSLKDAFFNPTLVHQGGGISAILHGLATQVAQEVDTKVVDGIRNFLFGEPGEGGFDLASLNMQRGRDHGIADYNNLRKAYRLKQAREFSDITIAPQVQELLQSTYGDTRDMDPWIVGLAEDHMPGAMVGETFRTIILEQFIRLRDGDRFWYRNDPFFTSDPDLLDELEQTRLADIVRRNTKLGEELQDNVFIAQ</sequence>
<evidence type="ECO:0000256" key="1">
    <source>
        <dbReference type="ARBA" id="ARBA00004613"/>
    </source>
</evidence>
<evidence type="ECO:0008006" key="6">
    <source>
        <dbReference type="Google" id="ProtNLM"/>
    </source>
</evidence>
<dbReference type="EMBL" id="CP015519">
    <property type="protein sequence ID" value="APG28092.1"/>
    <property type="molecule type" value="Genomic_DNA"/>
</dbReference>
<dbReference type="PANTHER" id="PTHR11475">
    <property type="entry name" value="OXIDASE/PEROXIDASE"/>
    <property type="match status" value="1"/>
</dbReference>
<evidence type="ECO:0000256" key="2">
    <source>
        <dbReference type="ARBA" id="ARBA00022525"/>
    </source>
</evidence>
<gene>
    <name evidence="4" type="ORF">A7E78_09715</name>
</gene>
<evidence type="ECO:0000313" key="4">
    <source>
        <dbReference type="EMBL" id="APG28092.1"/>
    </source>
</evidence>
<evidence type="ECO:0000256" key="3">
    <source>
        <dbReference type="ARBA" id="ARBA00023180"/>
    </source>
</evidence>
<dbReference type="RefSeq" id="WP_072284052.1">
    <property type="nucleotide sequence ID" value="NZ_CP015519.1"/>
</dbReference>
<dbReference type="InterPro" id="IPR019791">
    <property type="entry name" value="Haem_peroxidase_animal"/>
</dbReference>
<dbReference type="Proteomes" id="UP000182517">
    <property type="component" value="Chromosome"/>
</dbReference>
<comment type="subcellular location">
    <subcellularLocation>
        <location evidence="1">Secreted</location>
    </subcellularLocation>
</comment>
<organism evidence="4 5">
    <name type="scientific">Syntrophotalea acetylenivorans</name>
    <dbReference type="NCBI Taxonomy" id="1842532"/>
    <lineage>
        <taxon>Bacteria</taxon>
        <taxon>Pseudomonadati</taxon>
        <taxon>Thermodesulfobacteriota</taxon>
        <taxon>Desulfuromonadia</taxon>
        <taxon>Desulfuromonadales</taxon>
        <taxon>Syntrophotaleaceae</taxon>
        <taxon>Syntrophotalea</taxon>
    </lineage>
</organism>
<dbReference type="SUPFAM" id="SSF48113">
    <property type="entry name" value="Heme-dependent peroxidases"/>
    <property type="match status" value="1"/>
</dbReference>
<dbReference type="AlphaFoldDB" id="A0A1L3GQ85"/>
<reference evidence="4 5" key="1">
    <citation type="journal article" date="2017" name="Genome Announc.">
        <title>Complete Genome Sequences of Two Acetylene-Fermenting Pelobacter acetylenicus Strains.</title>
        <authorList>
            <person name="Sutton J.M."/>
            <person name="Baesman S.M."/>
            <person name="Fierst J.L."/>
            <person name="Poret-Peterson A.T."/>
            <person name="Oremland R.S."/>
            <person name="Dunlap D.S."/>
            <person name="Akob D.M."/>
        </authorList>
    </citation>
    <scope>NUCLEOTIDE SEQUENCE [LARGE SCALE GENOMIC DNA]</scope>
    <source>
        <strain evidence="4 5">SFB93</strain>
    </source>
</reference>
<dbReference type="GO" id="GO:0004601">
    <property type="term" value="F:peroxidase activity"/>
    <property type="evidence" value="ECO:0007669"/>
    <property type="project" value="InterPro"/>
</dbReference>